<feature type="domain" description="Acyl-protein synthetase LuxE" evidence="1">
    <location>
        <begin position="26"/>
        <end position="355"/>
    </location>
</feature>
<dbReference type="InterPro" id="IPR007534">
    <property type="entry name" value="LuxE"/>
</dbReference>
<comment type="caution">
    <text evidence="2">The sequence shown here is derived from an EMBL/GenBank/DDBJ whole genome shotgun (WGS) entry which is preliminary data.</text>
</comment>
<reference evidence="2 3" key="1">
    <citation type="submission" date="2020-08" db="EMBL/GenBank/DDBJ databases">
        <title>Functional genomics of gut bacteria from endangered species of beetles.</title>
        <authorList>
            <person name="Carlos-Shanley C."/>
        </authorList>
    </citation>
    <scope>NUCLEOTIDE SEQUENCE [LARGE SCALE GENOMIC DNA]</scope>
    <source>
        <strain evidence="2 3">S00198</strain>
    </source>
</reference>
<dbReference type="GO" id="GO:0008218">
    <property type="term" value="P:bioluminescence"/>
    <property type="evidence" value="ECO:0007669"/>
    <property type="project" value="InterPro"/>
</dbReference>
<protein>
    <recommendedName>
        <fullName evidence="1">Acyl-protein synthetase LuxE domain-containing protein</fullName>
    </recommendedName>
</protein>
<evidence type="ECO:0000313" key="2">
    <source>
        <dbReference type="EMBL" id="MBB6563195.1"/>
    </source>
</evidence>
<evidence type="ECO:0000259" key="1">
    <source>
        <dbReference type="Pfam" id="PF04443"/>
    </source>
</evidence>
<dbReference type="EMBL" id="JACHLK010000017">
    <property type="protein sequence ID" value="MBB6563195.1"/>
    <property type="molecule type" value="Genomic_DNA"/>
</dbReference>
<keyword evidence="3" id="KW-1185">Reference proteome</keyword>
<dbReference type="GO" id="GO:0047474">
    <property type="term" value="F:long-chain fatty acid--protein ligase activity"/>
    <property type="evidence" value="ECO:0007669"/>
    <property type="project" value="InterPro"/>
</dbReference>
<accession>A0A7X0PJN1</accession>
<dbReference type="SUPFAM" id="SSF56801">
    <property type="entry name" value="Acetyl-CoA synthetase-like"/>
    <property type="match status" value="1"/>
</dbReference>
<dbReference type="Gene3D" id="3.40.50.12780">
    <property type="entry name" value="N-terminal domain of ligase-like"/>
    <property type="match status" value="1"/>
</dbReference>
<sequence length="362" mass="39327">MDKATPLVADLLAFIAMEDGCTDAQFDEMALRLFAHQFAANAPFQSFCRLRGITTRNVKSWADIPAVPIDAFKALPLRCEPPAAGDRIFMTSGTTRGGSMRGQHFHPLLDVYDLSMTRNFARRFMRGTERMPMGILFPDEVAMPNSSLAHYLDLAKSAFGTQASQTFVTPQGIDLDGLWAALEAAERSGEPYALLGASFSFVHVIDALRQQGRTFQLPPGSRILDTGGYKGQSRELPLDAFYNELSQALGVPRSHCINMYGMTELSTQFYDDGNAVVPSVKSGPHWIRSRLVDPVTGRTVPAGERGILVHCDLANFNAVTTILTEDVGLNAEGGFLLLGRAEGVEAKGCSLAVEEFARATAA</sequence>
<dbReference type="RefSeq" id="WP_184863965.1">
    <property type="nucleotide sequence ID" value="NZ_JACHLK010000017.1"/>
</dbReference>
<dbReference type="InterPro" id="IPR042099">
    <property type="entry name" value="ANL_N_sf"/>
</dbReference>
<name>A0A7X0PJN1_9BURK</name>
<proteinExistence type="predicted"/>
<evidence type="ECO:0000313" key="3">
    <source>
        <dbReference type="Proteomes" id="UP000575083"/>
    </source>
</evidence>
<gene>
    <name evidence="2" type="ORF">HNP48_005914</name>
</gene>
<organism evidence="2 3">
    <name type="scientific">Acidovorax soli</name>
    <dbReference type="NCBI Taxonomy" id="592050"/>
    <lineage>
        <taxon>Bacteria</taxon>
        <taxon>Pseudomonadati</taxon>
        <taxon>Pseudomonadota</taxon>
        <taxon>Betaproteobacteria</taxon>
        <taxon>Burkholderiales</taxon>
        <taxon>Comamonadaceae</taxon>
        <taxon>Acidovorax</taxon>
    </lineage>
</organism>
<dbReference type="Proteomes" id="UP000575083">
    <property type="component" value="Unassembled WGS sequence"/>
</dbReference>
<dbReference type="Pfam" id="PF04443">
    <property type="entry name" value="LuxE"/>
    <property type="match status" value="1"/>
</dbReference>
<dbReference type="AlphaFoldDB" id="A0A7X0PJN1"/>